<sequence length="73" mass="7975">MFGHYPREVRCIRPPPLQACDVPEGAVLLSASLLDDRVPHDLGSREATVGWFPLDQATRPRAARIASAKRAAP</sequence>
<name>A0ABP4YU36_9MICO</name>
<dbReference type="Proteomes" id="UP001501746">
    <property type="component" value="Unassembled WGS sequence"/>
</dbReference>
<keyword evidence="2" id="KW-1185">Reference proteome</keyword>
<gene>
    <name evidence="1" type="ORF">GCM10009750_02480</name>
</gene>
<reference evidence="2" key="1">
    <citation type="journal article" date="2019" name="Int. J. Syst. Evol. Microbiol.">
        <title>The Global Catalogue of Microorganisms (GCM) 10K type strain sequencing project: providing services to taxonomists for standard genome sequencing and annotation.</title>
        <authorList>
            <consortium name="The Broad Institute Genomics Platform"/>
            <consortium name="The Broad Institute Genome Sequencing Center for Infectious Disease"/>
            <person name="Wu L."/>
            <person name="Ma J."/>
        </authorList>
    </citation>
    <scope>NUCLEOTIDE SEQUENCE [LARGE SCALE GENOMIC DNA]</scope>
    <source>
        <strain evidence="2">JCM 14323</strain>
    </source>
</reference>
<accession>A0ABP4YU36</accession>
<evidence type="ECO:0000313" key="2">
    <source>
        <dbReference type="Proteomes" id="UP001501746"/>
    </source>
</evidence>
<dbReference type="EMBL" id="BAAANK010000001">
    <property type="protein sequence ID" value="GAA1823485.1"/>
    <property type="molecule type" value="Genomic_DNA"/>
</dbReference>
<proteinExistence type="predicted"/>
<organism evidence="1 2">
    <name type="scientific">Agromyces salentinus</name>
    <dbReference type="NCBI Taxonomy" id="269421"/>
    <lineage>
        <taxon>Bacteria</taxon>
        <taxon>Bacillati</taxon>
        <taxon>Actinomycetota</taxon>
        <taxon>Actinomycetes</taxon>
        <taxon>Micrococcales</taxon>
        <taxon>Microbacteriaceae</taxon>
        <taxon>Agromyces</taxon>
    </lineage>
</organism>
<comment type="caution">
    <text evidence="1">The sequence shown here is derived from an EMBL/GenBank/DDBJ whole genome shotgun (WGS) entry which is preliminary data.</text>
</comment>
<evidence type="ECO:0000313" key="1">
    <source>
        <dbReference type="EMBL" id="GAA1823485.1"/>
    </source>
</evidence>
<evidence type="ECO:0008006" key="3">
    <source>
        <dbReference type="Google" id="ProtNLM"/>
    </source>
</evidence>
<protein>
    <recommendedName>
        <fullName evidence="3">NUDIX hydrolase</fullName>
    </recommendedName>
</protein>